<dbReference type="GO" id="GO:0005524">
    <property type="term" value="F:ATP binding"/>
    <property type="evidence" value="ECO:0007669"/>
    <property type="project" value="UniProtKB-KW"/>
</dbReference>
<protein>
    <submittedName>
        <fullName evidence="2">ATP-binding protein</fullName>
    </submittedName>
</protein>
<dbReference type="InterPro" id="IPR027417">
    <property type="entry name" value="P-loop_NTPase"/>
</dbReference>
<dbReference type="SUPFAM" id="SSF52540">
    <property type="entry name" value="P-loop containing nucleoside triphosphate hydrolases"/>
    <property type="match status" value="1"/>
</dbReference>
<dbReference type="RefSeq" id="WP_186948454.1">
    <property type="nucleotide sequence ID" value="NZ_JACOGF010000008.1"/>
</dbReference>
<gene>
    <name evidence="2" type="ORF">H8L32_17000</name>
</gene>
<dbReference type="PANTHER" id="PTHR30050">
    <property type="entry name" value="CHROMOSOMAL REPLICATION INITIATOR PROTEIN DNAA"/>
    <property type="match status" value="1"/>
</dbReference>
<dbReference type="EMBL" id="JACOGF010000008">
    <property type="protein sequence ID" value="MBC3919193.1"/>
    <property type="molecule type" value="Genomic_DNA"/>
</dbReference>
<dbReference type="SMART" id="SM00382">
    <property type="entry name" value="AAA"/>
    <property type="match status" value="1"/>
</dbReference>
<evidence type="ECO:0000259" key="1">
    <source>
        <dbReference type="SMART" id="SM00382"/>
    </source>
</evidence>
<dbReference type="CDD" id="cd00009">
    <property type="entry name" value="AAA"/>
    <property type="match status" value="1"/>
</dbReference>
<proteinExistence type="predicted"/>
<sequence>MDVSSKAGSYISTTQRSAQCDSHGAYDSTAILLGTKVMHWSACPHCVRQANMASRARAAQQAVEERQRRLETRLNQAGIPLRFRTKDFASFVADTDDKEKALSVAMEFAHNFSRHRHIGTTMVFSGMPGTGKSHLATAIARHVMGSHTILYTSAMDAVRMIRDTWRRDAPQSETQILQMLAEIDLLILDEVGMQYGSEAEQISLFDIIDKRYRDVMPTMLITNQNRHGLRQFLGDRSFDRLRENSVWQSFNWTSQRGQIMHLSI</sequence>
<dbReference type="Proteomes" id="UP000650424">
    <property type="component" value="Unassembled WGS sequence"/>
</dbReference>
<dbReference type="Pfam" id="PF01695">
    <property type="entry name" value="IstB_IS21"/>
    <property type="match status" value="1"/>
</dbReference>
<reference evidence="2 3" key="1">
    <citation type="submission" date="2020-08" db="EMBL/GenBank/DDBJ databases">
        <title>Novel species isolated from subtropical streams in China.</title>
        <authorList>
            <person name="Lu H."/>
        </authorList>
    </citation>
    <scope>NUCLEOTIDE SEQUENCE [LARGE SCALE GENOMIC DNA]</scope>
    <source>
        <strain evidence="2 3">CY18W</strain>
    </source>
</reference>
<dbReference type="InterPro" id="IPR002611">
    <property type="entry name" value="IstB_ATP-bd"/>
</dbReference>
<evidence type="ECO:0000313" key="3">
    <source>
        <dbReference type="Proteomes" id="UP000650424"/>
    </source>
</evidence>
<dbReference type="Gene3D" id="3.40.50.300">
    <property type="entry name" value="P-loop containing nucleotide triphosphate hydrolases"/>
    <property type="match status" value="1"/>
</dbReference>
<keyword evidence="2" id="KW-0067">ATP-binding</keyword>
<accession>A0ABR6ZUG2</accession>
<keyword evidence="3" id="KW-1185">Reference proteome</keyword>
<evidence type="ECO:0000313" key="2">
    <source>
        <dbReference type="EMBL" id="MBC3919193.1"/>
    </source>
</evidence>
<comment type="caution">
    <text evidence="2">The sequence shown here is derived from an EMBL/GenBank/DDBJ whole genome shotgun (WGS) entry which is preliminary data.</text>
</comment>
<organism evidence="2 3">
    <name type="scientific">Undibacterium hunanense</name>
    <dbReference type="NCBI Taxonomy" id="2762292"/>
    <lineage>
        <taxon>Bacteria</taxon>
        <taxon>Pseudomonadati</taxon>
        <taxon>Pseudomonadota</taxon>
        <taxon>Betaproteobacteria</taxon>
        <taxon>Burkholderiales</taxon>
        <taxon>Oxalobacteraceae</taxon>
        <taxon>Undibacterium</taxon>
    </lineage>
</organism>
<dbReference type="PANTHER" id="PTHR30050:SF4">
    <property type="entry name" value="ATP-BINDING PROTEIN RV3427C IN INSERTION SEQUENCE-RELATED"/>
    <property type="match status" value="1"/>
</dbReference>
<feature type="domain" description="AAA+ ATPase" evidence="1">
    <location>
        <begin position="118"/>
        <end position="244"/>
    </location>
</feature>
<name>A0ABR6ZUG2_9BURK</name>
<keyword evidence="2" id="KW-0547">Nucleotide-binding</keyword>
<dbReference type="InterPro" id="IPR003593">
    <property type="entry name" value="AAA+_ATPase"/>
</dbReference>